<dbReference type="OrthoDB" id="900759at2759"/>
<dbReference type="Gene3D" id="1.10.10.60">
    <property type="entry name" value="Homeodomain-like"/>
    <property type="match status" value="1"/>
</dbReference>
<dbReference type="Pfam" id="PF04770">
    <property type="entry name" value="ZF-HD_dimer"/>
    <property type="match status" value="1"/>
</dbReference>
<protein>
    <recommendedName>
        <fullName evidence="4">ZF-HD dimerization-type domain-containing protein</fullName>
    </recommendedName>
</protein>
<evidence type="ECO:0000313" key="6">
    <source>
        <dbReference type="Proteomes" id="UP000231279"/>
    </source>
</evidence>
<comment type="caution">
    <text evidence="5">The sequence shown here is derived from an EMBL/GenBank/DDBJ whole genome shotgun (WGS) entry which is preliminary data.</text>
</comment>
<dbReference type="GO" id="GO:0005634">
    <property type="term" value="C:nucleus"/>
    <property type="evidence" value="ECO:0007669"/>
    <property type="project" value="TreeGrafter"/>
</dbReference>
<evidence type="ECO:0000256" key="3">
    <source>
        <dbReference type="ARBA" id="ARBA00022833"/>
    </source>
</evidence>
<proteinExistence type="predicted"/>
<dbReference type="PANTHER" id="PTHR31948:SF72">
    <property type="entry name" value="ZINC-FINGER HOMEODOMAIN PROTEIN 10"/>
    <property type="match status" value="1"/>
</dbReference>
<dbReference type="GO" id="GO:0050793">
    <property type="term" value="P:regulation of developmental process"/>
    <property type="evidence" value="ECO:0007669"/>
    <property type="project" value="TreeGrafter"/>
</dbReference>
<dbReference type="STRING" id="429701.A0A2G9HFM1"/>
<dbReference type="NCBIfam" id="TIGR01566">
    <property type="entry name" value="ZF_HD_prot_N"/>
    <property type="match status" value="1"/>
</dbReference>
<keyword evidence="1" id="KW-0479">Metal-binding</keyword>
<feature type="domain" description="ZF-HD dimerization-type" evidence="4">
    <location>
        <begin position="15"/>
        <end position="64"/>
    </location>
</feature>
<organism evidence="5 6">
    <name type="scientific">Handroanthus impetiginosus</name>
    <dbReference type="NCBI Taxonomy" id="429701"/>
    <lineage>
        <taxon>Eukaryota</taxon>
        <taxon>Viridiplantae</taxon>
        <taxon>Streptophyta</taxon>
        <taxon>Embryophyta</taxon>
        <taxon>Tracheophyta</taxon>
        <taxon>Spermatophyta</taxon>
        <taxon>Magnoliopsida</taxon>
        <taxon>eudicotyledons</taxon>
        <taxon>Gunneridae</taxon>
        <taxon>Pentapetalae</taxon>
        <taxon>asterids</taxon>
        <taxon>lamiids</taxon>
        <taxon>Lamiales</taxon>
        <taxon>Bignoniaceae</taxon>
        <taxon>Crescentiina</taxon>
        <taxon>Tabebuia alliance</taxon>
        <taxon>Handroanthus</taxon>
    </lineage>
</organism>
<evidence type="ECO:0000256" key="2">
    <source>
        <dbReference type="ARBA" id="ARBA00022771"/>
    </source>
</evidence>
<gene>
    <name evidence="5" type="ORF">CDL12_11058</name>
</gene>
<evidence type="ECO:0000259" key="4">
    <source>
        <dbReference type="PROSITE" id="PS51523"/>
    </source>
</evidence>
<keyword evidence="3" id="KW-0862">Zinc</keyword>
<dbReference type="InterPro" id="IPR006456">
    <property type="entry name" value="ZF_HD_homeobox_Cys/His_dimer"/>
</dbReference>
<dbReference type="GO" id="GO:0008270">
    <property type="term" value="F:zinc ion binding"/>
    <property type="evidence" value="ECO:0007669"/>
    <property type="project" value="UniProtKB-KW"/>
</dbReference>
<sequence>MAASNNENIEYAITYMQCLRNHAAHTIYYVVDGCGLFEASGPNGTPEAMVCAACQCHRNFHKTVVVELPSHFNTQGTNTGTDPAQLPQPQIAVAGVQEQIHDANNHARGPVIEMNMPPQMAQNWIRQRITPEQSERLRIHAERNNWKMFREYSREEVGRICLEVGIIEVTFKRWINYHRRRRMANNAI</sequence>
<keyword evidence="2" id="KW-0863">Zinc-finger</keyword>
<dbReference type="GO" id="GO:0000976">
    <property type="term" value="F:transcription cis-regulatory region binding"/>
    <property type="evidence" value="ECO:0007669"/>
    <property type="project" value="TreeGrafter"/>
</dbReference>
<keyword evidence="6" id="KW-1185">Reference proteome</keyword>
<evidence type="ECO:0000313" key="5">
    <source>
        <dbReference type="EMBL" id="PIN16288.1"/>
    </source>
</evidence>
<reference evidence="6" key="1">
    <citation type="journal article" date="2018" name="Gigascience">
        <title>Genome assembly of the Pink Ipe (Handroanthus impetiginosus, Bignoniaceae), a highly valued, ecologically keystone Neotropical timber forest tree.</title>
        <authorList>
            <person name="Silva-Junior O.B."/>
            <person name="Grattapaglia D."/>
            <person name="Novaes E."/>
            <person name="Collevatti R.G."/>
        </authorList>
    </citation>
    <scope>NUCLEOTIDE SEQUENCE [LARGE SCALE GENOMIC DNA]</scope>
    <source>
        <strain evidence="6">cv. UFG-1</strain>
    </source>
</reference>
<accession>A0A2G9HFM1</accession>
<dbReference type="GO" id="GO:0003700">
    <property type="term" value="F:DNA-binding transcription factor activity"/>
    <property type="evidence" value="ECO:0007669"/>
    <property type="project" value="TreeGrafter"/>
</dbReference>
<name>A0A2G9HFM1_9LAMI</name>
<dbReference type="PANTHER" id="PTHR31948">
    <property type="entry name" value="ZINC-FINGER HOMEODOMAIN PROTEIN 2"/>
    <property type="match status" value="1"/>
</dbReference>
<dbReference type="EMBL" id="NKXS01001904">
    <property type="protein sequence ID" value="PIN16288.1"/>
    <property type="molecule type" value="Genomic_DNA"/>
</dbReference>
<dbReference type="Proteomes" id="UP000231279">
    <property type="component" value="Unassembled WGS sequence"/>
</dbReference>
<dbReference type="PROSITE" id="PS51523">
    <property type="entry name" value="ZF_HD_DIMER"/>
    <property type="match status" value="1"/>
</dbReference>
<evidence type="ECO:0000256" key="1">
    <source>
        <dbReference type="ARBA" id="ARBA00022723"/>
    </source>
</evidence>
<dbReference type="AlphaFoldDB" id="A0A2G9HFM1"/>